<dbReference type="SUPFAM" id="SSF48726">
    <property type="entry name" value="Immunoglobulin"/>
    <property type="match status" value="2"/>
</dbReference>
<dbReference type="GO" id="GO:0098636">
    <property type="term" value="C:protein complex involved in cell adhesion"/>
    <property type="evidence" value="ECO:0007669"/>
    <property type="project" value="TreeGrafter"/>
</dbReference>
<name>A0AAQ4RS23_GASAC</name>
<dbReference type="PANTHER" id="PTHR44663:SF1">
    <property type="entry name" value="JUNCTIONAL ADHESION MOLECULE 2 PRECURSOR"/>
    <property type="match status" value="1"/>
</dbReference>
<reference evidence="3" key="3">
    <citation type="submission" date="2025-09" db="UniProtKB">
        <authorList>
            <consortium name="Ensembl"/>
        </authorList>
    </citation>
    <scope>IDENTIFICATION</scope>
</reference>
<dbReference type="AlphaFoldDB" id="A0AAQ4RS23"/>
<dbReference type="Gene3D" id="2.60.40.10">
    <property type="entry name" value="Immunoglobulins"/>
    <property type="match status" value="2"/>
</dbReference>
<dbReference type="InterPro" id="IPR013106">
    <property type="entry name" value="Ig_V-set"/>
</dbReference>
<dbReference type="SMART" id="SM00409">
    <property type="entry name" value="IG"/>
    <property type="match status" value="2"/>
</dbReference>
<sequence>MIYFHWFTLSRHVVTQTIKQCLTPNGSRLQLQASSILFIEKKTNLVVMWHDFTLRLNGLPADTLLASLSVGGQQQQQLCTPVRAPRQLSRRRQSARACCRCNLGRLLRVWSKTHVHTGQTHANQQDGPDMDTMKLLALPLLFALMHSPVSVSVTVSSSKPKVEVHEHTDAVLACEFRTEKDPNPRIEWKKKGKGVTFVYFNHKFTGSYAGRAEMEGATLTIHSVTQKDSGEYRCEVTAGEDHVNLGEAIVTLDVLVPPHVPSCEVPSSVFVGSGLELLCKDKLSVPPATYRWYKDNKALTATADSPYSVDTNKGTLKFKSVSKTDAGMYRCESSNSAGAPKSCVSQQLKVIEYPWNMTYLITGAAGILALVLFCCICVCVCRHRGCCRKDKKTKSAMSYNPPPPPPIRNIKHYKQTHSFMI</sequence>
<dbReference type="Proteomes" id="UP000007635">
    <property type="component" value="Chromosome XVI"/>
</dbReference>
<dbReference type="InterPro" id="IPR007110">
    <property type="entry name" value="Ig-like_dom"/>
</dbReference>
<feature type="transmembrane region" description="Helical" evidence="1">
    <location>
        <begin position="357"/>
        <end position="381"/>
    </location>
</feature>
<keyword evidence="1" id="KW-1133">Transmembrane helix</keyword>
<accession>A0AAQ4RS23</accession>
<keyword evidence="4" id="KW-1185">Reference proteome</keyword>
<reference evidence="3" key="2">
    <citation type="submission" date="2025-08" db="UniProtKB">
        <authorList>
            <consortium name="Ensembl"/>
        </authorList>
    </citation>
    <scope>IDENTIFICATION</scope>
</reference>
<evidence type="ECO:0000259" key="2">
    <source>
        <dbReference type="PROSITE" id="PS50835"/>
    </source>
</evidence>
<feature type="domain" description="Ig-like" evidence="2">
    <location>
        <begin position="258"/>
        <end position="345"/>
    </location>
</feature>
<dbReference type="InterPro" id="IPR013783">
    <property type="entry name" value="Ig-like_fold"/>
</dbReference>
<dbReference type="SMART" id="SM00406">
    <property type="entry name" value="IGv"/>
    <property type="match status" value="1"/>
</dbReference>
<feature type="domain" description="Ig-like" evidence="2">
    <location>
        <begin position="148"/>
        <end position="251"/>
    </location>
</feature>
<evidence type="ECO:0000313" key="3">
    <source>
        <dbReference type="Ensembl" id="ENSGACP00000065383.1"/>
    </source>
</evidence>
<dbReference type="InterPro" id="IPR036179">
    <property type="entry name" value="Ig-like_dom_sf"/>
</dbReference>
<dbReference type="Ensembl" id="ENSGACT00000042647.1">
    <property type="protein sequence ID" value="ENSGACP00000065383.1"/>
    <property type="gene ID" value="ENSGACG00000003073.2"/>
</dbReference>
<dbReference type="GO" id="GO:0070160">
    <property type="term" value="C:tight junction"/>
    <property type="evidence" value="ECO:0007669"/>
    <property type="project" value="TreeGrafter"/>
</dbReference>
<dbReference type="GO" id="GO:0007159">
    <property type="term" value="P:leukocyte cell-cell adhesion"/>
    <property type="evidence" value="ECO:0007669"/>
    <property type="project" value="TreeGrafter"/>
</dbReference>
<organism evidence="3 4">
    <name type="scientific">Gasterosteus aculeatus aculeatus</name>
    <name type="common">three-spined stickleback</name>
    <dbReference type="NCBI Taxonomy" id="481459"/>
    <lineage>
        <taxon>Eukaryota</taxon>
        <taxon>Metazoa</taxon>
        <taxon>Chordata</taxon>
        <taxon>Craniata</taxon>
        <taxon>Vertebrata</taxon>
        <taxon>Euteleostomi</taxon>
        <taxon>Actinopterygii</taxon>
        <taxon>Neopterygii</taxon>
        <taxon>Teleostei</taxon>
        <taxon>Neoteleostei</taxon>
        <taxon>Acanthomorphata</taxon>
        <taxon>Eupercaria</taxon>
        <taxon>Perciformes</taxon>
        <taxon>Cottioidei</taxon>
        <taxon>Gasterosteales</taxon>
        <taxon>Gasterosteidae</taxon>
        <taxon>Gasterosteus</taxon>
    </lineage>
</organism>
<dbReference type="GeneTree" id="ENSGT00940000165208"/>
<dbReference type="SMART" id="SM00408">
    <property type="entry name" value="IGc2"/>
    <property type="match status" value="2"/>
</dbReference>
<keyword evidence="1" id="KW-0812">Transmembrane</keyword>
<dbReference type="InterPro" id="IPR042625">
    <property type="entry name" value="JAM2"/>
</dbReference>
<reference evidence="3 4" key="1">
    <citation type="journal article" date="2021" name="G3 (Bethesda)">
        <title>Improved contiguity of the threespine stickleback genome using long-read sequencing.</title>
        <authorList>
            <person name="Nath S."/>
            <person name="Shaw D.E."/>
            <person name="White M.A."/>
        </authorList>
    </citation>
    <scope>NUCLEOTIDE SEQUENCE [LARGE SCALE GENOMIC DNA]</scope>
    <source>
        <strain evidence="3 4">Lake Benthic</strain>
    </source>
</reference>
<evidence type="ECO:0000256" key="1">
    <source>
        <dbReference type="SAM" id="Phobius"/>
    </source>
</evidence>
<dbReference type="PANTHER" id="PTHR44663">
    <property type="entry name" value="JUNCTIONAL ADHESION MOLECULE B"/>
    <property type="match status" value="1"/>
</dbReference>
<dbReference type="GO" id="GO:0005886">
    <property type="term" value="C:plasma membrane"/>
    <property type="evidence" value="ECO:0007669"/>
    <property type="project" value="TreeGrafter"/>
</dbReference>
<protein>
    <submittedName>
        <fullName evidence="3">Junctional adhesion molecule 2b</fullName>
    </submittedName>
</protein>
<evidence type="ECO:0000313" key="4">
    <source>
        <dbReference type="Proteomes" id="UP000007635"/>
    </source>
</evidence>
<proteinExistence type="predicted"/>
<keyword evidence="1" id="KW-0472">Membrane</keyword>
<dbReference type="Pfam" id="PF13927">
    <property type="entry name" value="Ig_3"/>
    <property type="match status" value="2"/>
</dbReference>
<dbReference type="InterPro" id="IPR003599">
    <property type="entry name" value="Ig_sub"/>
</dbReference>
<dbReference type="GO" id="GO:0009986">
    <property type="term" value="C:cell surface"/>
    <property type="evidence" value="ECO:0007669"/>
    <property type="project" value="TreeGrafter"/>
</dbReference>
<dbReference type="PROSITE" id="PS50835">
    <property type="entry name" value="IG_LIKE"/>
    <property type="match status" value="2"/>
</dbReference>
<dbReference type="InterPro" id="IPR003598">
    <property type="entry name" value="Ig_sub2"/>
</dbReference>